<dbReference type="GO" id="GO:0046872">
    <property type="term" value="F:metal ion binding"/>
    <property type="evidence" value="ECO:0007669"/>
    <property type="project" value="UniProtKB-KW"/>
</dbReference>
<dbReference type="Pfam" id="PF00596">
    <property type="entry name" value="Aldolase_II"/>
    <property type="match status" value="2"/>
</dbReference>
<organism evidence="4 5">
    <name type="scientific">Clostridium grantii DSM 8605</name>
    <dbReference type="NCBI Taxonomy" id="1121316"/>
    <lineage>
        <taxon>Bacteria</taxon>
        <taxon>Bacillati</taxon>
        <taxon>Bacillota</taxon>
        <taxon>Clostridia</taxon>
        <taxon>Eubacteriales</taxon>
        <taxon>Clostridiaceae</taxon>
        <taxon>Clostridium</taxon>
    </lineage>
</organism>
<evidence type="ECO:0000313" key="5">
    <source>
        <dbReference type="Proteomes" id="UP000184447"/>
    </source>
</evidence>
<feature type="domain" description="Class II aldolase/adducin N-terminal" evidence="3">
    <location>
        <begin position="230"/>
        <end position="403"/>
    </location>
</feature>
<evidence type="ECO:0000259" key="3">
    <source>
        <dbReference type="SMART" id="SM01007"/>
    </source>
</evidence>
<gene>
    <name evidence="4" type="ORF">SAMN02745207_01076</name>
</gene>
<dbReference type="STRING" id="1121316.SAMN02745207_01076"/>
<dbReference type="SMART" id="SM01007">
    <property type="entry name" value="Aldolase_II"/>
    <property type="match status" value="2"/>
</dbReference>
<dbReference type="SUPFAM" id="SSF53639">
    <property type="entry name" value="AraD/HMP-PK domain-like"/>
    <property type="match status" value="2"/>
</dbReference>
<dbReference type="EMBL" id="FQXM01000005">
    <property type="protein sequence ID" value="SHH42831.1"/>
    <property type="molecule type" value="Genomic_DNA"/>
</dbReference>
<dbReference type="PANTHER" id="PTHR22789">
    <property type="entry name" value="FUCULOSE PHOSPHATE ALDOLASE"/>
    <property type="match status" value="1"/>
</dbReference>
<name>A0A1M5SW75_9CLOT</name>
<dbReference type="AlphaFoldDB" id="A0A1M5SW75"/>
<dbReference type="Proteomes" id="UP000184447">
    <property type="component" value="Unassembled WGS sequence"/>
</dbReference>
<accession>A0A1M5SW75</accession>
<evidence type="ECO:0000256" key="2">
    <source>
        <dbReference type="ARBA" id="ARBA00023239"/>
    </source>
</evidence>
<dbReference type="InterPro" id="IPR050197">
    <property type="entry name" value="Aldolase_class_II_sugar_metab"/>
</dbReference>
<dbReference type="OrthoDB" id="9794581at2"/>
<dbReference type="GO" id="GO:0019323">
    <property type="term" value="P:pentose catabolic process"/>
    <property type="evidence" value="ECO:0007669"/>
    <property type="project" value="TreeGrafter"/>
</dbReference>
<protein>
    <submittedName>
        <fullName evidence="4">L-fuculose-phosphate aldolase</fullName>
    </submittedName>
</protein>
<evidence type="ECO:0000313" key="4">
    <source>
        <dbReference type="EMBL" id="SHH42831.1"/>
    </source>
</evidence>
<dbReference type="Gene3D" id="3.40.225.10">
    <property type="entry name" value="Class II aldolase/adducin N-terminal domain"/>
    <property type="match status" value="2"/>
</dbReference>
<dbReference type="InterPro" id="IPR036409">
    <property type="entry name" value="Aldolase_II/adducin_N_sf"/>
</dbReference>
<dbReference type="GO" id="GO:0005829">
    <property type="term" value="C:cytosol"/>
    <property type="evidence" value="ECO:0007669"/>
    <property type="project" value="TreeGrafter"/>
</dbReference>
<proteinExistence type="predicted"/>
<sequence length="429" mass="48027">MNFKLLHPADQIIMIMKRIYGYGMTTTSGGNLSIRDKNGDIWITPGAIDKGSLTRKDIIRVKPDGTIIGQHKPSSEFPFHKLVYEKRPDLKAVLHAHPPALVAFSIIRKIPNTRLIPSVENVCGDVGMAEYGLPGSESLGEKIADVFETGINTVILENHGIVIGGNDLFETFMSFETLDFSSRLEIKANQIGEPIELSSMEMELAKNKKSADMEEFEGKYFSSEERDSRREMCELIHRAYDQNLFTSTQGTFSQRLSKNSFIITPYGVDRKYIEVEDIVRIENGKKEAGKSPSHSVLMHKLIYEKHPHINSVIIAHAPNIMAFAVTDIDFDSRTIPESYVLLRDVKKLPFGSTFIEPEKLAKVFQEDTPIALVANDCVIVTGTNLINAFDRLEVAEYSAKAIIATKSIGKIVTIDESKIDDLKEAFKLQ</sequence>
<keyword evidence="1" id="KW-0479">Metal-binding</keyword>
<evidence type="ECO:0000256" key="1">
    <source>
        <dbReference type="ARBA" id="ARBA00022723"/>
    </source>
</evidence>
<dbReference type="GO" id="GO:0016832">
    <property type="term" value="F:aldehyde-lyase activity"/>
    <property type="evidence" value="ECO:0007669"/>
    <property type="project" value="TreeGrafter"/>
</dbReference>
<dbReference type="PANTHER" id="PTHR22789:SF0">
    <property type="entry name" value="3-OXO-TETRONATE 4-PHOSPHATE DECARBOXYLASE-RELATED"/>
    <property type="match status" value="1"/>
</dbReference>
<reference evidence="4 5" key="1">
    <citation type="submission" date="2016-11" db="EMBL/GenBank/DDBJ databases">
        <authorList>
            <person name="Jaros S."/>
            <person name="Januszkiewicz K."/>
            <person name="Wedrychowicz H."/>
        </authorList>
    </citation>
    <scope>NUCLEOTIDE SEQUENCE [LARGE SCALE GENOMIC DNA]</scope>
    <source>
        <strain evidence="4 5">DSM 8605</strain>
    </source>
</reference>
<keyword evidence="2" id="KW-0456">Lyase</keyword>
<dbReference type="InterPro" id="IPR001303">
    <property type="entry name" value="Aldolase_II/adducin_N"/>
</dbReference>
<keyword evidence="5" id="KW-1185">Reference proteome</keyword>
<feature type="domain" description="Class II aldolase/adducin N-terminal" evidence="3">
    <location>
        <begin position="10"/>
        <end position="186"/>
    </location>
</feature>